<evidence type="ECO:0000259" key="3">
    <source>
        <dbReference type="Pfam" id="PF18962"/>
    </source>
</evidence>
<sequence>MYLKNTFLMTLFLFIGVTSITYGQCTNCDDPLNDITHDGNGTFTAASAQAYYWTIENCNATASIDGANTSRSINVTSTVGSVNVRLTRFINGECIQSCETFTVIPVDTCGIEVGPAKDLNLLTDINLVFVAPLDLAPGWSVTNISIQLTFQDGTVLNVSGYLNSEGNPQTDLIPVDCENGVIQSVITVTGTNGTQTCSDTTTHRFKGGPVCGTDGYDFEEIEFKTYPNPTNSIIKFSGFEKGKNYKLTIANSSGKVVFHGDDLTKEIDLSREIDGIYFYTITDDQGNKNTGKVIKR</sequence>
<organism evidence="4 5">
    <name type="scientific">Nonlabens dokdonensis</name>
    <dbReference type="NCBI Taxonomy" id="328515"/>
    <lineage>
        <taxon>Bacteria</taxon>
        <taxon>Pseudomonadati</taxon>
        <taxon>Bacteroidota</taxon>
        <taxon>Flavobacteriia</taxon>
        <taxon>Flavobacteriales</taxon>
        <taxon>Flavobacteriaceae</taxon>
        <taxon>Nonlabens</taxon>
    </lineage>
</organism>
<protein>
    <recommendedName>
        <fullName evidence="3">Secretion system C-terminal sorting domain-containing protein</fullName>
    </recommendedName>
</protein>
<dbReference type="InterPro" id="IPR026444">
    <property type="entry name" value="Secre_tail"/>
</dbReference>
<dbReference type="AlphaFoldDB" id="A0A1Z8B670"/>
<proteinExistence type="predicted"/>
<comment type="caution">
    <text evidence="4">The sequence shown here is derived from an EMBL/GenBank/DDBJ whole genome shotgun (WGS) entry which is preliminary data.</text>
</comment>
<feature type="domain" description="Secretion system C-terminal sorting" evidence="3">
    <location>
        <begin position="226"/>
        <end position="293"/>
    </location>
</feature>
<dbReference type="Pfam" id="PF18962">
    <property type="entry name" value="Por_Secre_tail"/>
    <property type="match status" value="1"/>
</dbReference>
<feature type="chain" id="PRO_5013210244" description="Secretion system C-terminal sorting domain-containing protein" evidence="2">
    <location>
        <begin position="24"/>
        <end position="296"/>
    </location>
</feature>
<dbReference type="Proteomes" id="UP000196102">
    <property type="component" value="Unassembled WGS sequence"/>
</dbReference>
<evidence type="ECO:0000313" key="5">
    <source>
        <dbReference type="Proteomes" id="UP000196102"/>
    </source>
</evidence>
<evidence type="ECO:0000313" key="4">
    <source>
        <dbReference type="EMBL" id="OUS18065.1"/>
    </source>
</evidence>
<gene>
    <name evidence="4" type="ORF">A9Q93_04000</name>
</gene>
<name>A0A1Z8B670_9FLAO</name>
<keyword evidence="1 2" id="KW-0732">Signal</keyword>
<dbReference type="NCBIfam" id="TIGR04183">
    <property type="entry name" value="Por_Secre_tail"/>
    <property type="match status" value="1"/>
</dbReference>
<evidence type="ECO:0000256" key="2">
    <source>
        <dbReference type="SAM" id="SignalP"/>
    </source>
</evidence>
<accession>A0A1Z8B670</accession>
<dbReference type="EMBL" id="MAAX01000071">
    <property type="protein sequence ID" value="OUS18065.1"/>
    <property type="molecule type" value="Genomic_DNA"/>
</dbReference>
<evidence type="ECO:0000256" key="1">
    <source>
        <dbReference type="ARBA" id="ARBA00022729"/>
    </source>
</evidence>
<feature type="signal peptide" evidence="2">
    <location>
        <begin position="1"/>
        <end position="23"/>
    </location>
</feature>
<reference evidence="5" key="1">
    <citation type="journal article" date="2017" name="Proc. Natl. Acad. Sci. U.S.A.">
        <title>Simulation of Deepwater Horizon oil plume reveals substrate specialization within a complex community of hydrocarbon-degraders.</title>
        <authorList>
            <person name="Hu P."/>
            <person name="Dubinsky E.A."/>
            <person name="Probst A.J."/>
            <person name="Wang J."/>
            <person name="Sieber C.M.K."/>
            <person name="Tom L.M."/>
            <person name="Gardinali P."/>
            <person name="Banfield J.F."/>
            <person name="Atlas R.M."/>
            <person name="Andersen G.L."/>
        </authorList>
    </citation>
    <scope>NUCLEOTIDE SEQUENCE [LARGE SCALE GENOMIC DNA]</scope>
</reference>